<evidence type="ECO:0000313" key="2">
    <source>
        <dbReference type="EMBL" id="GEB50982.1"/>
    </source>
</evidence>
<sequence>MTTLLEADPRAFPSSPPADLDDHELIVKNDWHAFAALERMTDHWARPGWSDDSRAYYWMLTFSDCPRLLSHAQRCQNELADLGMDPVPDDGLHVTMVRIGDTSQVTNDQLHRLTDLAAQLPLAPFRIRATPLAGSRGAIRYSLSPWMALIRLHAALSAIGRQTGVPGGKPTAAFRPHLGIQYNNRDRPAAPVIASVAHLRTLPPVHLDITSVDLVELRRAKGQQRAYRWDVQRTVPLGHHHSPAGQGGGVPFLSAGE</sequence>
<dbReference type="AlphaFoldDB" id="A0A4Y3R0H7"/>
<protein>
    <recommendedName>
        <fullName evidence="4">2'-5' RNA ligase family protein</fullName>
    </recommendedName>
</protein>
<feature type="region of interest" description="Disordered" evidence="1">
    <location>
        <begin position="236"/>
        <end position="257"/>
    </location>
</feature>
<dbReference type="Proteomes" id="UP000319210">
    <property type="component" value="Unassembled WGS sequence"/>
</dbReference>
<dbReference type="InterPro" id="IPR009097">
    <property type="entry name" value="Cyclic_Pdiesterase"/>
</dbReference>
<accession>A0A4Y3R0H7</accession>
<gene>
    <name evidence="2" type="ORF">SCA03_35330</name>
</gene>
<dbReference type="RefSeq" id="WP_230988777.1">
    <property type="nucleotide sequence ID" value="NZ_BJMM01000017.1"/>
</dbReference>
<reference evidence="2 3" key="1">
    <citation type="submission" date="2019-06" db="EMBL/GenBank/DDBJ databases">
        <title>Whole genome shotgun sequence of Streptomyces cacaoi subsp. cacaoi NBRC 12748.</title>
        <authorList>
            <person name="Hosoyama A."/>
            <person name="Uohara A."/>
            <person name="Ohji S."/>
            <person name="Ichikawa N."/>
        </authorList>
    </citation>
    <scope>NUCLEOTIDE SEQUENCE [LARGE SCALE GENOMIC DNA]</scope>
    <source>
        <strain evidence="2 3">NBRC 12748</strain>
    </source>
</reference>
<dbReference type="SUPFAM" id="SSF55144">
    <property type="entry name" value="LigT-like"/>
    <property type="match status" value="1"/>
</dbReference>
<name>A0A4Y3R0H7_STRCI</name>
<dbReference type="Pfam" id="PF13563">
    <property type="entry name" value="2_5_RNA_ligase2"/>
    <property type="match status" value="1"/>
</dbReference>
<proteinExistence type="predicted"/>
<keyword evidence="3" id="KW-1185">Reference proteome</keyword>
<dbReference type="Gene3D" id="3.90.1140.10">
    <property type="entry name" value="Cyclic phosphodiesterase"/>
    <property type="match status" value="1"/>
</dbReference>
<evidence type="ECO:0008006" key="4">
    <source>
        <dbReference type="Google" id="ProtNLM"/>
    </source>
</evidence>
<evidence type="ECO:0000313" key="3">
    <source>
        <dbReference type="Proteomes" id="UP000319210"/>
    </source>
</evidence>
<organism evidence="2 3">
    <name type="scientific">Streptomyces cacaoi</name>
    <dbReference type="NCBI Taxonomy" id="1898"/>
    <lineage>
        <taxon>Bacteria</taxon>
        <taxon>Bacillati</taxon>
        <taxon>Actinomycetota</taxon>
        <taxon>Actinomycetes</taxon>
        <taxon>Kitasatosporales</taxon>
        <taxon>Streptomycetaceae</taxon>
        <taxon>Streptomyces</taxon>
    </lineage>
</organism>
<comment type="caution">
    <text evidence="2">The sequence shown here is derived from an EMBL/GenBank/DDBJ whole genome shotgun (WGS) entry which is preliminary data.</text>
</comment>
<dbReference type="EMBL" id="BJMM01000017">
    <property type="protein sequence ID" value="GEB50982.1"/>
    <property type="molecule type" value="Genomic_DNA"/>
</dbReference>
<evidence type="ECO:0000256" key="1">
    <source>
        <dbReference type="SAM" id="MobiDB-lite"/>
    </source>
</evidence>